<dbReference type="Pfam" id="PF12013">
    <property type="entry name" value="OrsD"/>
    <property type="match status" value="1"/>
</dbReference>
<dbReference type="GO" id="GO:0008270">
    <property type="term" value="F:zinc ion binding"/>
    <property type="evidence" value="ECO:0007669"/>
    <property type="project" value="UniProtKB-KW"/>
</dbReference>
<dbReference type="InterPro" id="IPR022698">
    <property type="entry name" value="OrsD"/>
</dbReference>
<dbReference type="OrthoDB" id="4965935at2759"/>
<evidence type="ECO:0000256" key="1">
    <source>
        <dbReference type="ARBA" id="ARBA00004123"/>
    </source>
</evidence>
<dbReference type="GO" id="GO:0005634">
    <property type="term" value="C:nucleus"/>
    <property type="evidence" value="ECO:0007669"/>
    <property type="project" value="UniProtKB-SubCell"/>
</dbReference>
<protein>
    <submittedName>
        <fullName evidence="8">Tlh3</fullName>
    </submittedName>
</protein>
<accession>E9EMW2</accession>
<dbReference type="PROSITE" id="PS00028">
    <property type="entry name" value="ZINC_FINGER_C2H2_1"/>
    <property type="match status" value="2"/>
</dbReference>
<dbReference type="PANTHER" id="PTHR46481:SF10">
    <property type="entry name" value="ZINC FINGER BED DOMAIN-CONTAINING PROTEIN 39"/>
    <property type="match status" value="1"/>
</dbReference>
<proteinExistence type="predicted"/>
<evidence type="ECO:0000256" key="3">
    <source>
        <dbReference type="ARBA" id="ARBA00022771"/>
    </source>
</evidence>
<feature type="compositionally biased region" description="Polar residues" evidence="6">
    <location>
        <begin position="863"/>
        <end position="880"/>
    </location>
</feature>
<evidence type="ECO:0000313" key="8">
    <source>
        <dbReference type="EMBL" id="EFZ03306.2"/>
    </source>
</evidence>
<feature type="compositionally biased region" description="Acidic residues" evidence="6">
    <location>
        <begin position="830"/>
        <end position="859"/>
    </location>
</feature>
<comment type="caution">
    <text evidence="8">The sequence shown here is derived from an EMBL/GenBank/DDBJ whole genome shotgun (WGS) entry which is preliminary data.</text>
</comment>
<evidence type="ECO:0000256" key="4">
    <source>
        <dbReference type="ARBA" id="ARBA00022833"/>
    </source>
</evidence>
<feature type="region of interest" description="Disordered" evidence="6">
    <location>
        <begin position="775"/>
        <end position="897"/>
    </location>
</feature>
<feature type="compositionally biased region" description="Polar residues" evidence="6">
    <location>
        <begin position="1427"/>
        <end position="1442"/>
    </location>
</feature>
<keyword evidence="9" id="KW-1185">Reference proteome</keyword>
<dbReference type="GO" id="GO:0046983">
    <property type="term" value="F:protein dimerization activity"/>
    <property type="evidence" value="ECO:0007669"/>
    <property type="project" value="InterPro"/>
</dbReference>
<feature type="domain" description="C2H2-type" evidence="7">
    <location>
        <begin position="1636"/>
        <end position="1657"/>
    </location>
</feature>
<evidence type="ECO:0000313" key="9">
    <source>
        <dbReference type="Proteomes" id="UP000002498"/>
    </source>
</evidence>
<evidence type="ECO:0000259" key="7">
    <source>
        <dbReference type="PROSITE" id="PS00028"/>
    </source>
</evidence>
<dbReference type="InterPro" id="IPR012337">
    <property type="entry name" value="RNaseH-like_sf"/>
</dbReference>
<dbReference type="GeneID" id="19254666"/>
<dbReference type="Pfam" id="PF05699">
    <property type="entry name" value="Dimer_Tnp_hAT"/>
    <property type="match status" value="1"/>
</dbReference>
<dbReference type="InterPro" id="IPR013087">
    <property type="entry name" value="Znf_C2H2_type"/>
</dbReference>
<reference evidence="8 9" key="1">
    <citation type="journal article" date="2011" name="PLoS Genet.">
        <title>Genome sequencing and comparative transcriptomics of the model entomopathogenic fungi Metarhizium anisopliae and M. acridum.</title>
        <authorList>
            <person name="Gao Q."/>
            <person name="Jin K."/>
            <person name="Ying S.H."/>
            <person name="Zhang Y."/>
            <person name="Xiao G."/>
            <person name="Shang Y."/>
            <person name="Duan Z."/>
            <person name="Hu X."/>
            <person name="Xie X.Q."/>
            <person name="Zhou G."/>
            <person name="Peng G."/>
            <person name="Luo Z."/>
            <person name="Huang W."/>
            <person name="Wang B."/>
            <person name="Fang W."/>
            <person name="Wang S."/>
            <person name="Zhong Y."/>
            <person name="Ma L.J."/>
            <person name="St Leger R.J."/>
            <person name="Zhao G.P."/>
            <person name="Pei Y."/>
            <person name="Feng M.G."/>
            <person name="Xia Y."/>
            <person name="Wang C."/>
        </authorList>
    </citation>
    <scope>NUCLEOTIDE SEQUENCE [LARGE SCALE GENOMIC DNA]</scope>
    <source>
        <strain evidence="9">ARSEF 23 / ATCC MYA-3075</strain>
    </source>
</reference>
<feature type="region of interest" description="Disordered" evidence="6">
    <location>
        <begin position="2194"/>
        <end position="2214"/>
    </location>
</feature>
<name>E9EMW2_METRA</name>
<evidence type="ECO:0000256" key="2">
    <source>
        <dbReference type="ARBA" id="ARBA00022723"/>
    </source>
</evidence>
<keyword evidence="2" id="KW-0479">Metal-binding</keyword>
<evidence type="ECO:0000256" key="5">
    <source>
        <dbReference type="ARBA" id="ARBA00023242"/>
    </source>
</evidence>
<dbReference type="RefSeq" id="XP_007816569.2">
    <property type="nucleotide sequence ID" value="XM_007818378.2"/>
</dbReference>
<dbReference type="PANTHER" id="PTHR46481">
    <property type="entry name" value="ZINC FINGER BED DOMAIN-CONTAINING PROTEIN 4"/>
    <property type="match status" value="1"/>
</dbReference>
<sequence>MARDVLLRSRRAVPKLLEKTFAQHKQGLVEKLRNSLSSMVHFTIDMWTSSEQKAAYQAIVAHFVDAETREVAQALLSLREFKGSHSGELQAKVFLEVVEEYDLSEKVGYFTMDSHDANDTMLDDIAKEIEGVDPVARRLRCSGHIMNLIVQAFLSRSKAKKIQKDEQEGIDEAYERLCRQSDKDGDRIAKAQATDEWREFSVLGKLHNLCIYSKSSTSIYNDFKAKVGRSLPRDNDTRWNSWFRLIDVAIERRAKLMDWIQENRAKIEKDALDHNDWNELSDIHAFLQVFQQISIRQGRENTLDEVLSHMDFLHEHFTQTKNRAFSNPRFYARFHVAWLKFEKYYQLTEQAPVYVAGLLLHPTLRKSYLSEQWKRNPAWVTNAVKAVRKIWSTEYKGYQLPDKQQEQEQELDEFDRWRQKVYSRANEVKDEFDRFICGSQVGIGQQTALQWWLEPTQRQNFPLLSRMAIDVFCIPPMSTEAERIFSGTRRQVTWDRSNMSARMVEACECIKSWISVPKGKSRPLLAGVFKRAEDVDAASWLPGDILAAWRVSASAVEKPTLALLAVKDAELDRQAEAICAAELQRLTSASLSSPLQLSARPSPRTAREPLSPILVSNWMRRTGWEALFANVDRRLLIALHQTPTKVDGPYYLGTYDGKPIESPASDEARLRAIVHALDRLFDRCADTVTHTDTAIRRWVRGRFVDRPYKAPFQLVAHERSERQYRRLLKRCLCMWLRLWRIPRSTAKALTKRTITYEQGQALRKLWDDPVWSETAATTTQHSTAKSLNKAEKDREAATFDQDSNVKDVEDSRTGGSGGELDGMLNSLGSEYEDNSDSDISREEDSDCQDDSDYDNDDDGIITPPSSYSDSEPGQASQTGGTDDDSDDDEKATSRPGQDQQLDVVLRFCLFMAMEDFDDGQASATLLVYFSAVCGLSGENGTEFARPATYTTHLSGLIYCTRLILLEGTLPRVAHEYIQHPARPRRGQLEVLRQVRQDKMCDGTLSPLGEFVSLVAYGISLSRADGPAFLFEWSEDGREISWDGKHHLTMDGFRSLLATAAEQVAQQCKYMLFGWQPPRPQFRELRDRLSDKTAGYSFVTDPANGLSDAYLQLVKRACIAPMDGLLRRDREGGGGRRWDMQAVVKYIEKHDELLKDLMIAVHGYGGQGSRISELLTLRHVNTSSQLRGVVLYAGSICCITRHVKNRLSTNKEFQVARFLPDKLGRLMYHYLVYIRPTVSMLRRVCLEKDEEKALLFTPAATDRIWKTSTFSKHLKQHSQRVPTVPVGIGAQLYRQLSIAIAEKHVVGAAAFDRYDEASVGYNDSIAFAWQSGHRPLQRHSTYGLDGAYPDKLQPGLLQTYRNVSNQWHTFLLAESASRDPLSPQITMPSPVIPQKRPAESMLELSINAKHNRHLRQQHIDQQGIEQSENLDQPNTPSKSMTCFSSPTTNQSNPTTIKTRIPTSPERHALGPFRILPELRVLVCNTCRFAVLADEVITHLRNSNHAKQYSPKQRRQLQMQIKETTDVIRSLDELKCFQYPPPETPALPYIPPPQNDGIRCDQCSYVVRGIGSMQRHCREEHNWVNDWERGGNIRQKLLRQRSLPWTTGVYCQRLFASRAVGRAAIPYIDDPKTDGLQCRVCGHVIRQIGHMQLHCKTEHGWVNDWKKGGNIKAKLQEPRQLPWISGVWCQKLFPSRAASSWFEVKSAADIGFSIVENRPTANKEDENEDNSQAAVLLAALDEWDNIQEQRYTDGQAMRRVEALDPKNEANSWLQRVGWTRHLEGLEVEELQQFIKTPAEDETLLQYMSEQCHNLLDEAYKTCRSYRIGLPAMFEINRREVSVQAKRPFEPRMEADSWARYKSVMCKIIWVIYRTKQRPQEERPPYAMTSTQTRYWKGFIKACRQYQATREYQATLAAKEDREEWGVSSASDSDGSRTSEDINKQIKESQDSCRGMCLRFIIAMLDHSLGDHQYDSVLIGALAVMGVRDDGGWQNALDYTPVLSAVIKVARIVVLYHVYTERQAEIRTIMEEKGINEADARQFGTSMFARTRQCIHTFMTRTGKEADESPSPMDWMLETRTYGMKIRFTTTAGGVIDWIGDQVIFRRIRFTMAELSGFMHAVLQEARNIMAELTMCGSEGIHALPAIVWDDVYDDNSNDAVGYTFIKDDQNTPWVEKGKGYIKRQLVQCKQRRKAWLHRPDADNQQTSQPTRHPYRKKTAREYGRLLDRFREKLLILMHMVSGQPARATEILTLFVESGHAPVRRSARRPFRFCQNYPKGRIGRYPPVPIGQSSSPSAMPFQRGRLLFHEVLGGFSGFVKTTRKGKLGVISKLRLGNCRPSRMPVSVS</sequence>
<dbReference type="SMART" id="SM00355">
    <property type="entry name" value="ZnF_C2H2"/>
    <property type="match status" value="3"/>
</dbReference>
<dbReference type="InterPro" id="IPR008906">
    <property type="entry name" value="HATC_C_dom"/>
</dbReference>
<gene>
    <name evidence="8" type="ORF">MAA_00380</name>
</gene>
<dbReference type="Proteomes" id="UP000002498">
    <property type="component" value="Unassembled WGS sequence"/>
</dbReference>
<keyword evidence="5" id="KW-0539">Nucleus</keyword>
<feature type="domain" description="C2H2-type" evidence="7">
    <location>
        <begin position="1558"/>
        <end position="1579"/>
    </location>
</feature>
<evidence type="ECO:0000256" key="6">
    <source>
        <dbReference type="SAM" id="MobiDB-lite"/>
    </source>
</evidence>
<feature type="region of interest" description="Disordered" evidence="6">
    <location>
        <begin position="1427"/>
        <end position="1463"/>
    </location>
</feature>
<feature type="compositionally biased region" description="Low complexity" evidence="6">
    <location>
        <begin position="1443"/>
        <end position="1454"/>
    </location>
</feature>
<dbReference type="EMBL" id="ADNJ02000003">
    <property type="protein sequence ID" value="EFZ03306.2"/>
    <property type="molecule type" value="Genomic_DNA"/>
</dbReference>
<keyword evidence="4" id="KW-0862">Zinc</keyword>
<keyword evidence="3" id="KW-0863">Zinc-finger</keyword>
<feature type="compositionally biased region" description="Basic and acidic residues" evidence="6">
    <location>
        <begin position="788"/>
        <end position="812"/>
    </location>
</feature>
<dbReference type="HOGENOM" id="CLU_229726_0_0_1"/>
<feature type="compositionally biased region" description="Polar residues" evidence="6">
    <location>
        <begin position="775"/>
        <end position="786"/>
    </location>
</feature>
<organism evidence="8 9">
    <name type="scientific">Metarhizium robertsii (strain ARSEF 23 / ATCC MYA-3075)</name>
    <name type="common">Metarhizium anisopliae (strain ARSEF 23)</name>
    <dbReference type="NCBI Taxonomy" id="655844"/>
    <lineage>
        <taxon>Eukaryota</taxon>
        <taxon>Fungi</taxon>
        <taxon>Dikarya</taxon>
        <taxon>Ascomycota</taxon>
        <taxon>Pezizomycotina</taxon>
        <taxon>Sordariomycetes</taxon>
        <taxon>Hypocreomycetidae</taxon>
        <taxon>Hypocreales</taxon>
        <taxon>Clavicipitaceae</taxon>
        <taxon>Metarhizium</taxon>
    </lineage>
</organism>
<dbReference type="InterPro" id="IPR052035">
    <property type="entry name" value="ZnF_BED_domain_contain"/>
</dbReference>
<reference evidence="8 9" key="2">
    <citation type="journal article" date="2014" name="Proc. Natl. Acad. Sci. U.S.A.">
        <title>Trajectory and genomic determinants of fungal-pathogen speciation and host adaptation.</title>
        <authorList>
            <person name="Hu X."/>
            <person name="Xiao G."/>
            <person name="Zheng P."/>
            <person name="Shang Y."/>
            <person name="Su Y."/>
            <person name="Zhang X."/>
            <person name="Liu X."/>
            <person name="Zhan S."/>
            <person name="St Leger R.J."/>
            <person name="Wang C."/>
        </authorList>
    </citation>
    <scope>GENOME REANNOTATION</scope>
    <source>
        <strain evidence="9">ARSEF 23 / ATCC MYA-3075</strain>
    </source>
</reference>
<comment type="subcellular location">
    <subcellularLocation>
        <location evidence="1">Nucleus</location>
    </subcellularLocation>
</comment>
<dbReference type="SUPFAM" id="SSF53098">
    <property type="entry name" value="Ribonuclease H-like"/>
    <property type="match status" value="1"/>
</dbReference>
<dbReference type="KEGG" id="maj:MAA_00380"/>